<evidence type="ECO:0000256" key="1">
    <source>
        <dbReference type="SAM" id="MobiDB-lite"/>
    </source>
</evidence>
<gene>
    <name evidence="2" type="ORF">HID58_052950</name>
</gene>
<feature type="compositionally biased region" description="Polar residues" evidence="1">
    <location>
        <begin position="7"/>
        <end position="18"/>
    </location>
</feature>
<accession>A0ABQ8ADE8</accession>
<comment type="caution">
    <text evidence="2">The sequence shown here is derived from an EMBL/GenBank/DDBJ whole genome shotgun (WGS) entry which is preliminary data.</text>
</comment>
<sequence>MDRRLWRTQQSTSATTRNLHGYDTPEKKSKTVPLSHDGSHTEPWYLHGFSGNEGSADTMHDVLSKVPPFRNTSTNVRIGSPPSARSSFLHLRVLLSSDMREICDCVCIQMESTMSEYPDIYDDFSEIYKEYTCPQVTVTTNVQEKPKLPEDKCDEEEEQQELPDPNSVPTDFISREAKVWEAKSKATERNWKKRKEEEMICKICRESGHFTQGCPSTLGANRKSHEFLERVPARDKNVRDLFTEKVVERIESETGCKIKMDDKFIIVSGKDRLILRKCLDAVHKVREEGEAKTSSTSHRSRSRSPRRTSLCPPPPPRAARNPEPQRQQHLPSHEWNSMLMHTLLAFQESSSPTQTRELLNSLKQDEFIDIFVDAADGTKPSPVSWKRIKQRQFRRIHKNLKPGALLENRDPPLPSMGSLPSQSQFDDSYVSSGPTETQKSLEEGGEGDFTVAIPGMASSQVDVCNPSLPLEGSSAETVLDPFANRDRRTTVETQTAPSTIMISIRLADGIGTF</sequence>
<dbReference type="PANTHER" id="PTHR34210:SF3">
    <property type="entry name" value="CCHC-TYPE DOMAIN-CONTAINING PROTEIN"/>
    <property type="match status" value="1"/>
</dbReference>
<feature type="region of interest" description="Disordered" evidence="1">
    <location>
        <begin position="142"/>
        <end position="168"/>
    </location>
</feature>
<dbReference type="Proteomes" id="UP000824890">
    <property type="component" value="Unassembled WGS sequence"/>
</dbReference>
<reference evidence="2 3" key="1">
    <citation type="submission" date="2021-05" db="EMBL/GenBank/DDBJ databases">
        <title>Genome Assembly of Synthetic Allotetraploid Brassica napus Reveals Homoeologous Exchanges between Subgenomes.</title>
        <authorList>
            <person name="Davis J.T."/>
        </authorList>
    </citation>
    <scope>NUCLEOTIDE SEQUENCE [LARGE SCALE GENOMIC DNA]</scope>
    <source>
        <strain evidence="3">cv. Da-Ae</strain>
        <tissue evidence="2">Seedling</tissue>
    </source>
</reference>
<feature type="region of interest" description="Disordered" evidence="1">
    <location>
        <begin position="1"/>
        <end position="36"/>
    </location>
</feature>
<dbReference type="EMBL" id="JAGKQM010000013">
    <property type="protein sequence ID" value="KAH0890521.1"/>
    <property type="molecule type" value="Genomic_DNA"/>
</dbReference>
<feature type="region of interest" description="Disordered" evidence="1">
    <location>
        <begin position="399"/>
        <end position="444"/>
    </location>
</feature>
<dbReference type="SUPFAM" id="SSF57756">
    <property type="entry name" value="Retrovirus zinc finger-like domains"/>
    <property type="match status" value="1"/>
</dbReference>
<feature type="compositionally biased region" description="Acidic residues" evidence="1">
    <location>
        <begin position="152"/>
        <end position="161"/>
    </location>
</feature>
<name>A0ABQ8ADE8_BRANA</name>
<keyword evidence="3" id="KW-1185">Reference proteome</keyword>
<dbReference type="PANTHER" id="PTHR34210">
    <property type="entry name" value="OS01G0252900 PROTEIN"/>
    <property type="match status" value="1"/>
</dbReference>
<dbReference type="InterPro" id="IPR036875">
    <property type="entry name" value="Znf_CCHC_sf"/>
</dbReference>
<feature type="region of interest" description="Disordered" evidence="1">
    <location>
        <begin position="286"/>
        <end position="329"/>
    </location>
</feature>
<evidence type="ECO:0000313" key="3">
    <source>
        <dbReference type="Proteomes" id="UP000824890"/>
    </source>
</evidence>
<feature type="compositionally biased region" description="Polar residues" evidence="1">
    <location>
        <begin position="418"/>
        <end position="438"/>
    </location>
</feature>
<evidence type="ECO:0008006" key="4">
    <source>
        <dbReference type="Google" id="ProtNLM"/>
    </source>
</evidence>
<evidence type="ECO:0000313" key="2">
    <source>
        <dbReference type="EMBL" id="KAH0890521.1"/>
    </source>
</evidence>
<protein>
    <recommendedName>
        <fullName evidence="4">CCHC-type domain-containing protein</fullName>
    </recommendedName>
</protein>
<organism evidence="2 3">
    <name type="scientific">Brassica napus</name>
    <name type="common">Rape</name>
    <dbReference type="NCBI Taxonomy" id="3708"/>
    <lineage>
        <taxon>Eukaryota</taxon>
        <taxon>Viridiplantae</taxon>
        <taxon>Streptophyta</taxon>
        <taxon>Embryophyta</taxon>
        <taxon>Tracheophyta</taxon>
        <taxon>Spermatophyta</taxon>
        <taxon>Magnoliopsida</taxon>
        <taxon>eudicotyledons</taxon>
        <taxon>Gunneridae</taxon>
        <taxon>Pentapetalae</taxon>
        <taxon>rosids</taxon>
        <taxon>malvids</taxon>
        <taxon>Brassicales</taxon>
        <taxon>Brassicaceae</taxon>
        <taxon>Brassiceae</taxon>
        <taxon>Brassica</taxon>
    </lineage>
</organism>
<proteinExistence type="predicted"/>